<feature type="region of interest" description="Disordered" evidence="6">
    <location>
        <begin position="178"/>
        <end position="204"/>
    </location>
</feature>
<proteinExistence type="predicted"/>
<name>A0A9P0K5K9_ACAOB</name>
<keyword evidence="2 7" id="KW-0732">Signal</keyword>
<dbReference type="GO" id="GO:0008061">
    <property type="term" value="F:chitin binding"/>
    <property type="evidence" value="ECO:0007669"/>
    <property type="project" value="UniProtKB-KW"/>
</dbReference>
<reference evidence="9" key="1">
    <citation type="submission" date="2022-03" db="EMBL/GenBank/DDBJ databases">
        <authorList>
            <person name="Sayadi A."/>
        </authorList>
    </citation>
    <scope>NUCLEOTIDE SEQUENCE</scope>
</reference>
<evidence type="ECO:0000256" key="2">
    <source>
        <dbReference type="ARBA" id="ARBA00022729"/>
    </source>
</evidence>
<dbReference type="InterPro" id="IPR036508">
    <property type="entry name" value="Chitin-bd_dom_sf"/>
</dbReference>
<feature type="region of interest" description="Disordered" evidence="6">
    <location>
        <begin position="367"/>
        <end position="423"/>
    </location>
</feature>
<feature type="region of interest" description="Disordered" evidence="6">
    <location>
        <begin position="1153"/>
        <end position="1190"/>
    </location>
</feature>
<sequence>MMHFDNVLHLFLVVLGITVLRAEIDGSQGNKCSMDGIFPDRTDCSRFYMCSAGKKTVFQCPGQLRFNPNLLVCDWPVNVVCLKDIPTKRTSLEPRISGNRASTKSDTQYVATTEEVTSRTAHVSTDPHTVSVAGKDESVYSDVKGANIEHVTDATHTTSINKDKISIYKTKATPATTGKDEIVDRDSEHSRTTPSVDNGTSLEHVSTRETTLLVSTEYATAIPPIGLKTAAIKDESNYVTHVGTSVVTPIETITSTIEENTSTDGIASNVGNVTGKASVTTVKQSAITTGENKAVGQDIAYFSTASLADSGSTSKFVGTEQVTLATEYAANIPHTSFKSSEGKEKPVTSYISQTNEGVTVAIHSETTTTPVKEEETSTHGLPPSTEETDNTATEETATPRTKNVATNEGDMTATPADSTTEQAVSTGKSTLSTENITIVPHTDFKTTAVKEETVLNYIASTNIGNFIVTTTSTKREETTTNDPIQNIGATATTNLYDGADGENVNTATYAETSNFTDHVTTEQATLATDPTTVPHISLITTATKEAPASNGVSVTLVNQSEDTNNSDKEETSNDGITNTGITTRETSTIAIESNKSSTPYATTDKNSGYSYTTLSQGTGTTEHEVITKHASLTTEYIITPPHFDLSTTVRTKESVSSDSTITDAEDVKVDTYITATTTSFEEEPLADTLTSDVENIEDVFYVGRKKNNAEFVSTDIRSTSVEDVTVTTHSEDATTPAQNVVTTVFLHTDSITTTVTENPVTNDVISTTVNNFTMHTDTTNTPLAKKEYALGSNDETIADEATNSMIDEVIERFNNVETTSMSLEVRLHDKPGDTTDFPSHTENALIDANEIMTADMDRSHEDKVLTVTKSVKMEYIDTNIDVISGDKMLSKANKHTDATYENVAAFKGDSKTGIVTKIPTDDSEIIVKDNKTFIKRLASTTKSIAIVSPVQNKDISLDDGRELSTSAGTEKYVDTTYNTVSPDNTITHKMTHSHLPQDMTNIFDSSASNEVVQQAKAISIEEEIEAALGNLDASGDAVIQGTIATENTSTVIEKAPNEEGSEQEEVVTTKKYTSLVTEEAPSQTSASKNKDVMEDIAINETDSNRVKANEERTEKLVVEENTAKNTERKAFKKEEETMTKEIDLELVEESLEHFSSSSVNTMIDESGSSMTENTDKDGDNEEQGTVDKADKGGVVIKEKFVAFNESGKVIIDQGDSDDSTVTEGIVRELSAPVADKTVDRQNLDSVSNIHEDEVIIDKQEIVEENKILTSQEESESDSKVNEVYESSDNEADRQKLINVNHAAMSKNPDIVESTIKTGEVKKVNTLEEKRSGDGNVDTLDIVGKITSVSEGNHYDDDAVEGSSSQKSVALGKEKKIVHGNIEEIAEKTKLEQTVVVTELPIAPNSITEHGESLYDEISSLTGTILNDKADEISTILGKGSKSDVPVTTENKFSSQEIPTVVDRERASISKQIIKNDMQDNNEAKVTLKVQKSVETYTIVDEIAELENPQRDVSATMSNISKEQSDNAIDKRWSLVHRNSTNPSDTIPESDNGDINIGTDKSDNELKVADVEKSTKLKKTVKVGVAETNKRVFYDDKYPEIDITDVIEKQSETKNIKQQLNENPTDTIRTSFEKEAPKNVEDIESIETILSKPEDVLTIADGKNSKLLTTINTKNNAESETIESVFEDNLNDISAVGSRRKSGDSNVGGILNVEEVKTDKIVDEILDSTGNARIVNEDVLNGTKHQAAIQDSVSIDSTESRKFNIQDIRDIVSIRSGNTASEETTIRNKIYTDSNVEISEESPLVMDVVEYAKSLNVEKVQPQKAENILPDTVASTDQYEEKDIVVVNGFVEKNKDETANVTGKYFENVQKGKLDKISGEIFRENMENAKVNTLADNIVQIAEKVKKNQTVETNAHITNITPVKKAYPLPSSTKNWRILKMYEYLKLKTQ</sequence>
<keyword evidence="10" id="KW-1185">Reference proteome</keyword>
<keyword evidence="5" id="KW-0325">Glycoprotein</keyword>
<feature type="region of interest" description="Disordered" evidence="6">
    <location>
        <begin position="558"/>
        <end position="580"/>
    </location>
</feature>
<dbReference type="SUPFAM" id="SSF57625">
    <property type="entry name" value="Invertebrate chitin-binding proteins"/>
    <property type="match status" value="1"/>
</dbReference>
<keyword evidence="1" id="KW-0147">Chitin-binding</keyword>
<feature type="compositionally biased region" description="Polar residues" evidence="6">
    <location>
        <begin position="1153"/>
        <end position="1172"/>
    </location>
</feature>
<dbReference type="Proteomes" id="UP001152888">
    <property type="component" value="Unassembled WGS sequence"/>
</dbReference>
<dbReference type="PANTHER" id="PTHR23301">
    <property type="entry name" value="CHITIN BINDING PERITROPHIN-A"/>
    <property type="match status" value="1"/>
</dbReference>
<dbReference type="PANTHER" id="PTHR23301:SF0">
    <property type="entry name" value="CHITIN-BINDING TYPE-2 DOMAIN-CONTAINING PROTEIN-RELATED"/>
    <property type="match status" value="1"/>
</dbReference>
<keyword evidence="3" id="KW-0677">Repeat</keyword>
<evidence type="ECO:0000313" key="10">
    <source>
        <dbReference type="Proteomes" id="UP001152888"/>
    </source>
</evidence>
<evidence type="ECO:0000256" key="7">
    <source>
        <dbReference type="SAM" id="SignalP"/>
    </source>
</evidence>
<feature type="compositionally biased region" description="Basic and acidic residues" evidence="6">
    <location>
        <begin position="178"/>
        <end position="191"/>
    </location>
</feature>
<dbReference type="Gene3D" id="2.170.140.10">
    <property type="entry name" value="Chitin binding domain"/>
    <property type="match status" value="1"/>
</dbReference>
<evidence type="ECO:0000259" key="8">
    <source>
        <dbReference type="PROSITE" id="PS50940"/>
    </source>
</evidence>
<accession>A0A9P0K5K9</accession>
<dbReference type="GO" id="GO:0005576">
    <property type="term" value="C:extracellular region"/>
    <property type="evidence" value="ECO:0007669"/>
    <property type="project" value="InterPro"/>
</dbReference>
<dbReference type="OrthoDB" id="9987187at2759"/>
<feature type="compositionally biased region" description="Polar residues" evidence="6">
    <location>
        <begin position="192"/>
        <end position="204"/>
    </location>
</feature>
<evidence type="ECO:0000256" key="6">
    <source>
        <dbReference type="SAM" id="MobiDB-lite"/>
    </source>
</evidence>
<evidence type="ECO:0000313" key="9">
    <source>
        <dbReference type="EMBL" id="CAH1966995.1"/>
    </source>
</evidence>
<dbReference type="PROSITE" id="PS50940">
    <property type="entry name" value="CHIT_BIND_II"/>
    <property type="match status" value="1"/>
</dbReference>
<dbReference type="SMART" id="SM00494">
    <property type="entry name" value="ChtBD2"/>
    <property type="match status" value="1"/>
</dbReference>
<dbReference type="EMBL" id="CAKOFQ010006740">
    <property type="protein sequence ID" value="CAH1966995.1"/>
    <property type="molecule type" value="Genomic_DNA"/>
</dbReference>
<keyword evidence="4" id="KW-1015">Disulfide bond</keyword>
<feature type="region of interest" description="Disordered" evidence="6">
    <location>
        <begin position="1538"/>
        <end position="1560"/>
    </location>
</feature>
<dbReference type="Pfam" id="PF01607">
    <property type="entry name" value="CBM_14"/>
    <property type="match status" value="1"/>
</dbReference>
<feature type="domain" description="Chitin-binding type-2" evidence="8">
    <location>
        <begin position="29"/>
        <end position="83"/>
    </location>
</feature>
<comment type="caution">
    <text evidence="9">The sequence shown here is derived from an EMBL/GenBank/DDBJ whole genome shotgun (WGS) entry which is preliminary data.</text>
</comment>
<evidence type="ECO:0000256" key="1">
    <source>
        <dbReference type="ARBA" id="ARBA00022669"/>
    </source>
</evidence>
<feature type="compositionally biased region" description="Polar residues" evidence="6">
    <location>
        <begin position="1538"/>
        <end position="1548"/>
    </location>
</feature>
<protein>
    <recommendedName>
        <fullName evidence="8">Chitin-binding type-2 domain-containing protein</fullName>
    </recommendedName>
</protein>
<dbReference type="InterPro" id="IPR002557">
    <property type="entry name" value="Chitin-bd_dom"/>
</dbReference>
<gene>
    <name evidence="9" type="ORF">ACAOBT_LOCUS7162</name>
</gene>
<organism evidence="9 10">
    <name type="scientific">Acanthoscelides obtectus</name>
    <name type="common">Bean weevil</name>
    <name type="synonym">Bruchus obtectus</name>
    <dbReference type="NCBI Taxonomy" id="200917"/>
    <lineage>
        <taxon>Eukaryota</taxon>
        <taxon>Metazoa</taxon>
        <taxon>Ecdysozoa</taxon>
        <taxon>Arthropoda</taxon>
        <taxon>Hexapoda</taxon>
        <taxon>Insecta</taxon>
        <taxon>Pterygota</taxon>
        <taxon>Neoptera</taxon>
        <taxon>Endopterygota</taxon>
        <taxon>Coleoptera</taxon>
        <taxon>Polyphaga</taxon>
        <taxon>Cucujiformia</taxon>
        <taxon>Chrysomeloidea</taxon>
        <taxon>Chrysomelidae</taxon>
        <taxon>Bruchinae</taxon>
        <taxon>Bruchini</taxon>
        <taxon>Acanthoscelides</taxon>
    </lineage>
</organism>
<dbReference type="InterPro" id="IPR051940">
    <property type="entry name" value="Chitin_bind-dev_reg"/>
</dbReference>
<feature type="signal peptide" evidence="7">
    <location>
        <begin position="1"/>
        <end position="22"/>
    </location>
</feature>
<evidence type="ECO:0000256" key="5">
    <source>
        <dbReference type="ARBA" id="ARBA00023180"/>
    </source>
</evidence>
<evidence type="ECO:0000256" key="3">
    <source>
        <dbReference type="ARBA" id="ARBA00022737"/>
    </source>
</evidence>
<feature type="chain" id="PRO_5040411789" description="Chitin-binding type-2 domain-containing protein" evidence="7">
    <location>
        <begin position="23"/>
        <end position="1949"/>
    </location>
</feature>
<evidence type="ECO:0000256" key="4">
    <source>
        <dbReference type="ARBA" id="ARBA00023157"/>
    </source>
</evidence>